<keyword evidence="7" id="KW-1185">Reference proteome</keyword>
<dbReference type="GO" id="GO:0005829">
    <property type="term" value="C:cytosol"/>
    <property type="evidence" value="ECO:0007669"/>
    <property type="project" value="TreeGrafter"/>
</dbReference>
<dbReference type="STRING" id="105984.A0A427XSK3"/>
<dbReference type="GeneID" id="39592513"/>
<dbReference type="Proteomes" id="UP000279236">
    <property type="component" value="Unassembled WGS sequence"/>
</dbReference>
<name>A0A427XSK3_9TREE</name>
<comment type="subcellular location">
    <subcellularLocation>
        <location evidence="1">Cytoplasm</location>
    </subcellularLocation>
</comment>
<dbReference type="InterPro" id="IPR011990">
    <property type="entry name" value="TPR-like_helical_dom_sf"/>
</dbReference>
<dbReference type="Gene3D" id="1.25.40.10">
    <property type="entry name" value="Tetratricopeptide repeat domain"/>
    <property type="match status" value="1"/>
</dbReference>
<keyword evidence="4" id="KW-0802">TPR repeat</keyword>
<dbReference type="GO" id="GO:0006626">
    <property type="term" value="P:protein targeting to mitochondrion"/>
    <property type="evidence" value="ECO:0007669"/>
    <property type="project" value="TreeGrafter"/>
</dbReference>
<accession>A0A427XSK3</accession>
<dbReference type="GO" id="GO:0005739">
    <property type="term" value="C:mitochondrion"/>
    <property type="evidence" value="ECO:0007669"/>
    <property type="project" value="TreeGrafter"/>
</dbReference>
<keyword evidence="3" id="KW-0677">Repeat</keyword>
<dbReference type="RefSeq" id="XP_028476233.1">
    <property type="nucleotide sequence ID" value="XM_028623300.1"/>
</dbReference>
<proteinExistence type="predicted"/>
<dbReference type="OrthoDB" id="629492at2759"/>
<evidence type="ECO:0000313" key="6">
    <source>
        <dbReference type="EMBL" id="RSH81778.1"/>
    </source>
</evidence>
<evidence type="ECO:0000256" key="3">
    <source>
        <dbReference type="ARBA" id="ARBA00022737"/>
    </source>
</evidence>
<evidence type="ECO:0000256" key="4">
    <source>
        <dbReference type="ARBA" id="ARBA00022803"/>
    </source>
</evidence>
<comment type="caution">
    <text evidence="6">The sequence shown here is derived from an EMBL/GenBank/DDBJ whole genome shotgun (WGS) entry which is preliminary data.</text>
</comment>
<feature type="region of interest" description="Disordered" evidence="5">
    <location>
        <begin position="370"/>
        <end position="390"/>
    </location>
</feature>
<dbReference type="PANTHER" id="PTHR45984">
    <property type="entry name" value="RNA (RNA) POLYMERASE II ASSOCIATED PROTEIN HOMOLOG"/>
    <property type="match status" value="1"/>
</dbReference>
<feature type="region of interest" description="Disordered" evidence="5">
    <location>
        <begin position="267"/>
        <end position="316"/>
    </location>
</feature>
<protein>
    <submittedName>
        <fullName evidence="6">Uncharacterized protein</fullName>
    </submittedName>
</protein>
<gene>
    <name evidence="6" type="ORF">EHS24_007970</name>
</gene>
<evidence type="ECO:0000256" key="5">
    <source>
        <dbReference type="SAM" id="MobiDB-lite"/>
    </source>
</evidence>
<dbReference type="AlphaFoldDB" id="A0A427XSK3"/>
<dbReference type="GO" id="GO:0031072">
    <property type="term" value="F:heat shock protein binding"/>
    <property type="evidence" value="ECO:0007669"/>
    <property type="project" value="TreeGrafter"/>
</dbReference>
<feature type="region of interest" description="Disordered" evidence="5">
    <location>
        <begin position="1"/>
        <end position="62"/>
    </location>
</feature>
<dbReference type="EMBL" id="RSCE01000006">
    <property type="protein sequence ID" value="RSH81778.1"/>
    <property type="molecule type" value="Genomic_DNA"/>
</dbReference>
<sequence length="639" mass="69225">MTAESLTAAANAYRQPAPPPQLPLLQLPGRHQDPLFDDGSGAGPSCPHRRQWPGRGDHAPTADTTLRTARLSDAELDGMVGDMAVLVRREYDCWVEACWTEAFHHVFTRTIPTFLITLIVAGASPSFMRRQIVHGGPALDEIFMADMLDNLYSELERRLSGKLMPDVRGESSSMATAAAAIGAGGLGAQPTTTPGLPRDGVCTHDLGPAHGAPADDDDHAACLCQLAACPACLHDAAHSRKAPVGLLPFELSGTPVAAGWAGVVETEEQARDREFGSSSTRPARRDPPETALPVGKGFVHHPKKVPTPSRPPIFPHPQMTDVLAVEEHLRWRLKELGAVDPSVESRYGPSTNAPAALEGLERALRLDEDDGSEANAPNGHGGGGGKNGRKLAVGRSKARFNKAVKAPPKPKAEKKKVYLPVEWAEADPAVRNMAIVLTFRHFVKLLHQAAVTSSPFSYAGYSKDVAALASVHPVALYRRLTEATATRKGRPARETRAWIECMDKWTEELGAREKAAGNVLVNSGQHFDAVKCYTRAISLDGKKTVYYSNRAVALNTLGKHVAAEADCVHILNKDAKNSKAFYQRAVARRGLERWREAETDLKHVLRLQPGNEAAKTLLAKVKVEVAKLPKQRLEDVLNF</sequence>
<evidence type="ECO:0000313" key="7">
    <source>
        <dbReference type="Proteomes" id="UP000279236"/>
    </source>
</evidence>
<dbReference type="InterPro" id="IPR019734">
    <property type="entry name" value="TPR_rpt"/>
</dbReference>
<dbReference type="SMART" id="SM00028">
    <property type="entry name" value="TPR"/>
    <property type="match status" value="3"/>
</dbReference>
<keyword evidence="2" id="KW-0963">Cytoplasm</keyword>
<evidence type="ECO:0000256" key="2">
    <source>
        <dbReference type="ARBA" id="ARBA00022490"/>
    </source>
</evidence>
<evidence type="ECO:0000256" key="1">
    <source>
        <dbReference type="ARBA" id="ARBA00004496"/>
    </source>
</evidence>
<dbReference type="PANTHER" id="PTHR45984:SF1">
    <property type="entry name" value="SPAG1 AXONEMAL DYNEIN ASSEMBLY FACTOR"/>
    <property type="match status" value="1"/>
</dbReference>
<reference evidence="6 7" key="1">
    <citation type="submission" date="2018-11" db="EMBL/GenBank/DDBJ databases">
        <title>Genome sequence of Apiotrichum porosum DSM 27194.</title>
        <authorList>
            <person name="Aliyu H."/>
            <person name="Gorte O."/>
            <person name="Ochsenreither K."/>
        </authorList>
    </citation>
    <scope>NUCLEOTIDE SEQUENCE [LARGE SCALE GENOMIC DNA]</scope>
    <source>
        <strain evidence="6 7">DSM 27194</strain>
    </source>
</reference>
<organism evidence="6 7">
    <name type="scientific">Apiotrichum porosum</name>
    <dbReference type="NCBI Taxonomy" id="105984"/>
    <lineage>
        <taxon>Eukaryota</taxon>
        <taxon>Fungi</taxon>
        <taxon>Dikarya</taxon>
        <taxon>Basidiomycota</taxon>
        <taxon>Agaricomycotina</taxon>
        <taxon>Tremellomycetes</taxon>
        <taxon>Trichosporonales</taxon>
        <taxon>Trichosporonaceae</taxon>
        <taxon>Apiotrichum</taxon>
    </lineage>
</organism>
<dbReference type="SUPFAM" id="SSF48452">
    <property type="entry name" value="TPR-like"/>
    <property type="match status" value="1"/>
</dbReference>
<dbReference type="InterPro" id="IPR051982">
    <property type="entry name" value="CiliaryAsmbly_MitoImport"/>
</dbReference>